<dbReference type="GO" id="GO:0005737">
    <property type="term" value="C:cytoplasm"/>
    <property type="evidence" value="ECO:0007669"/>
    <property type="project" value="TreeGrafter"/>
</dbReference>
<feature type="domain" description="Aminotransferase class I/classII large" evidence="6">
    <location>
        <begin position="37"/>
        <end position="387"/>
    </location>
</feature>
<reference evidence="7 8" key="2">
    <citation type="submission" date="2020-06" db="EMBL/GenBank/DDBJ databases">
        <title>Ramlibacter rhizophilus sp. nov., isolated from rhizosphere soil of national flower Mugunghwa from South Korea.</title>
        <authorList>
            <person name="Zheng-Fei Y."/>
            <person name="Huan T."/>
        </authorList>
    </citation>
    <scope>NUCLEOTIDE SEQUENCE [LARGE SCALE GENOMIC DNA]</scope>
    <source>
        <strain evidence="7 8">B156</strain>
    </source>
</reference>
<evidence type="ECO:0000256" key="1">
    <source>
        <dbReference type="ARBA" id="ARBA00001933"/>
    </source>
</evidence>
<dbReference type="FunFam" id="3.40.640.10:FF:000033">
    <property type="entry name" value="Aspartate aminotransferase"/>
    <property type="match status" value="1"/>
</dbReference>
<organism evidence="7 8">
    <name type="scientific">Ramlibacter montanisoli</name>
    <dbReference type="NCBI Taxonomy" id="2732512"/>
    <lineage>
        <taxon>Bacteria</taxon>
        <taxon>Pseudomonadati</taxon>
        <taxon>Pseudomonadota</taxon>
        <taxon>Betaproteobacteria</taxon>
        <taxon>Burkholderiales</taxon>
        <taxon>Comamonadaceae</taxon>
        <taxon>Ramlibacter</taxon>
    </lineage>
</organism>
<comment type="caution">
    <text evidence="7">The sequence shown here is derived from an EMBL/GenBank/DDBJ whole genome shotgun (WGS) entry which is preliminary data.</text>
</comment>
<keyword evidence="8" id="KW-1185">Reference proteome</keyword>
<dbReference type="InterPro" id="IPR015424">
    <property type="entry name" value="PyrdxlP-dep_Trfase"/>
</dbReference>
<evidence type="ECO:0000313" key="7">
    <source>
        <dbReference type="EMBL" id="NNU42967.1"/>
    </source>
</evidence>
<dbReference type="PANTHER" id="PTHR43807">
    <property type="entry name" value="FI04487P"/>
    <property type="match status" value="1"/>
</dbReference>
<name>A0A849KA13_9BURK</name>
<dbReference type="InterPro" id="IPR015422">
    <property type="entry name" value="PyrdxlP-dep_Trfase_small"/>
</dbReference>
<dbReference type="Gene3D" id="3.40.640.10">
    <property type="entry name" value="Type I PLP-dependent aspartate aminotransferase-like (Major domain)"/>
    <property type="match status" value="1"/>
</dbReference>
<evidence type="ECO:0000256" key="2">
    <source>
        <dbReference type="ARBA" id="ARBA00007441"/>
    </source>
</evidence>
<comment type="cofactor">
    <cofactor evidence="1">
        <name>pyridoxal 5'-phosphate</name>
        <dbReference type="ChEBI" id="CHEBI:597326"/>
    </cofactor>
</comment>
<proteinExistence type="inferred from homology"/>
<dbReference type="InterPro" id="IPR004839">
    <property type="entry name" value="Aminotransferase_I/II_large"/>
</dbReference>
<reference evidence="7 8" key="1">
    <citation type="submission" date="2020-05" db="EMBL/GenBank/DDBJ databases">
        <authorList>
            <person name="Khan S.A."/>
            <person name="Jeon C.O."/>
            <person name="Chun B.H."/>
        </authorList>
    </citation>
    <scope>NUCLEOTIDE SEQUENCE [LARGE SCALE GENOMIC DNA]</scope>
    <source>
        <strain evidence="7 8">B156</strain>
    </source>
</reference>
<sequence>MTMAPVTERTPPIQTKFPTMGTTIFTVMSALATEKGAVNLGQGFPDFECDPKLVDAVTEAMKKGLNQYPPMTGIAPLREAVASKVEALYGRKYDSASEITITAGATQAIITAVLAIVKPGDEVIVLEPCYDSYVPNIELAGGTVVRVPLTPGTFRPDFVKIAAALSPKTRAIMINSPHNPSGTVWTRAEMLQLQDLLAPTDVFVISDEVYEHMVFDGQLHQSAARFPGLAARSLIVSSFGKTYHVTGWKVGYVAAPAVLSAEFRKVHQFNVFTVNTPMQFGLASYMASPEPYLQLPAFYQRKRDLFREGLARTRFQLLPSEGTYFQCVEISKVSALKEDEFCKWLTSEIGVAAIPLSAFYGNGFDQRVVRFCFAKKDETLKAALERLAKL</sequence>
<protein>
    <submittedName>
        <fullName evidence="7">Pyridoxal phosphate-dependent aminotransferase</fullName>
    </submittedName>
</protein>
<keyword evidence="3 7" id="KW-0032">Aminotransferase</keyword>
<evidence type="ECO:0000313" key="8">
    <source>
        <dbReference type="Proteomes" id="UP000552954"/>
    </source>
</evidence>
<dbReference type="NCBIfam" id="NF006569">
    <property type="entry name" value="PRK09082.1"/>
    <property type="match status" value="1"/>
</dbReference>
<dbReference type="SUPFAM" id="SSF53383">
    <property type="entry name" value="PLP-dependent transferases"/>
    <property type="match status" value="1"/>
</dbReference>
<dbReference type="EMBL" id="JABFCS010000001">
    <property type="protein sequence ID" value="NNU42967.1"/>
    <property type="molecule type" value="Genomic_DNA"/>
</dbReference>
<dbReference type="Gene3D" id="3.90.1150.10">
    <property type="entry name" value="Aspartate Aminotransferase, domain 1"/>
    <property type="match status" value="1"/>
</dbReference>
<accession>A0A849KA13</accession>
<evidence type="ECO:0000256" key="4">
    <source>
        <dbReference type="ARBA" id="ARBA00022679"/>
    </source>
</evidence>
<dbReference type="PANTHER" id="PTHR43807:SF20">
    <property type="entry name" value="FI04487P"/>
    <property type="match status" value="1"/>
</dbReference>
<gene>
    <name evidence="7" type="ORF">HK415_06995</name>
</gene>
<evidence type="ECO:0000256" key="5">
    <source>
        <dbReference type="ARBA" id="ARBA00022898"/>
    </source>
</evidence>
<dbReference type="GO" id="GO:0030170">
    <property type="term" value="F:pyridoxal phosphate binding"/>
    <property type="evidence" value="ECO:0007669"/>
    <property type="project" value="InterPro"/>
</dbReference>
<evidence type="ECO:0000256" key="3">
    <source>
        <dbReference type="ARBA" id="ARBA00022576"/>
    </source>
</evidence>
<dbReference type="Proteomes" id="UP000552954">
    <property type="component" value="Unassembled WGS sequence"/>
</dbReference>
<keyword evidence="4 7" id="KW-0808">Transferase</keyword>
<dbReference type="GO" id="GO:0016212">
    <property type="term" value="F:kynurenine-oxoglutarate transaminase activity"/>
    <property type="evidence" value="ECO:0007669"/>
    <property type="project" value="TreeGrafter"/>
</dbReference>
<dbReference type="InterPro" id="IPR015421">
    <property type="entry name" value="PyrdxlP-dep_Trfase_major"/>
</dbReference>
<dbReference type="AlphaFoldDB" id="A0A849KA13"/>
<dbReference type="Pfam" id="PF00155">
    <property type="entry name" value="Aminotran_1_2"/>
    <property type="match status" value="1"/>
</dbReference>
<dbReference type="CDD" id="cd00609">
    <property type="entry name" value="AAT_like"/>
    <property type="match status" value="1"/>
</dbReference>
<dbReference type="InterPro" id="IPR051326">
    <property type="entry name" value="Kynurenine-oxoglutarate_AT"/>
</dbReference>
<comment type="similarity">
    <text evidence="2">Belongs to the class-I pyridoxal-phosphate-dependent aminotransferase family.</text>
</comment>
<keyword evidence="5" id="KW-0663">Pyridoxal phosphate</keyword>
<evidence type="ECO:0000259" key="6">
    <source>
        <dbReference type="Pfam" id="PF00155"/>
    </source>
</evidence>